<dbReference type="RefSeq" id="WP_046843056.1">
    <property type="nucleotide sequence ID" value="NZ_CP011389.1"/>
</dbReference>
<dbReference type="Proteomes" id="UP000034024">
    <property type="component" value="Chromosome"/>
</dbReference>
<feature type="signal peptide" evidence="1">
    <location>
        <begin position="1"/>
        <end position="27"/>
    </location>
</feature>
<evidence type="ECO:0000313" key="2">
    <source>
        <dbReference type="EMBL" id="AKH16481.1"/>
    </source>
</evidence>
<dbReference type="AlphaFoldDB" id="A0A0F7JK05"/>
<name>A0A0F7JK05_9DEIO</name>
<accession>A0A0F7JK05</accession>
<dbReference type="InterPro" id="IPR013783">
    <property type="entry name" value="Ig-like_fold"/>
</dbReference>
<evidence type="ECO:0000313" key="3">
    <source>
        <dbReference type="Proteomes" id="UP000034024"/>
    </source>
</evidence>
<dbReference type="PATRIC" id="fig|1309411.5.peg.983"/>
<dbReference type="EMBL" id="CP011389">
    <property type="protein sequence ID" value="AKH16481.1"/>
    <property type="molecule type" value="Genomic_DNA"/>
</dbReference>
<dbReference type="Gene3D" id="2.60.40.10">
    <property type="entry name" value="Immunoglobulins"/>
    <property type="match status" value="1"/>
</dbReference>
<organism evidence="2 3">
    <name type="scientific">Deinococcus soli</name>
    <name type="common">ex Cha et al. 2016</name>
    <dbReference type="NCBI Taxonomy" id="1309411"/>
    <lineage>
        <taxon>Bacteria</taxon>
        <taxon>Thermotogati</taxon>
        <taxon>Deinococcota</taxon>
        <taxon>Deinococci</taxon>
        <taxon>Deinococcales</taxon>
        <taxon>Deinococcaceae</taxon>
        <taxon>Deinococcus</taxon>
    </lineage>
</organism>
<sequence length="496" mass="51137">MPRPSLLPLTLSALLSGAAALSIPNTASLSARGVRVNSNTVELTRVAPCDPRVTPDGSAAQPARTLDLATPGSLLIPYQLTQAGDVPGPVRLSVTLSGAPAGARAQVQAPGGEALDSVPLAPGETRRVNVALLVPQGAQGELDVNLAAQCGASSDPLNVTRVRLSPQVNLLLTHTVTPARSEVGRTVPFTLRLPNPAARPITPELTVTLPAGLSVVPGSARSGDRPVPATSGADGRVTFTPGPLEPGATLTVTYDALITPQALPDPGTERTLQVPATARAQYAGQTLVAPEARAALIVAPGVFDRRGTVIGEVFLDANGNGRRDPDDSPLAGARVLLANGQQTLTDEQGRYALRDLTPGPWLLRLDAATAPFEPVPGLGARLVDVFALTRVDFALRLPGAQPAPAGTLAAPRDTTVRSGPVVVTRRVTAQPGGASLITLELSSARPVADVTVTDHAGPDEPPRSFRVTLLSGPVTFSYLTLTPAGPNDPDVLWREP</sequence>
<keyword evidence="3" id="KW-1185">Reference proteome</keyword>
<dbReference type="OrthoDB" id="62864at2"/>
<keyword evidence="1" id="KW-0732">Signal</keyword>
<evidence type="ECO:0008006" key="4">
    <source>
        <dbReference type="Google" id="ProtNLM"/>
    </source>
</evidence>
<gene>
    <name evidence="2" type="ORF">SY84_04780</name>
</gene>
<dbReference type="SUPFAM" id="SSF117074">
    <property type="entry name" value="Hypothetical protein PA1324"/>
    <property type="match status" value="1"/>
</dbReference>
<reference evidence="2 3" key="1">
    <citation type="submission" date="2015-01" db="EMBL/GenBank/DDBJ databases">
        <title>Deinococcus soli/N5/whole genome sequencing.</title>
        <authorList>
            <person name="Kim M.K."/>
            <person name="Srinivasan S."/>
            <person name="Lee J.-J."/>
        </authorList>
    </citation>
    <scope>NUCLEOTIDE SEQUENCE [LARGE SCALE GENOMIC DNA]</scope>
    <source>
        <strain evidence="2 3">N5</strain>
    </source>
</reference>
<dbReference type="KEGG" id="dch:SY84_04780"/>
<protein>
    <recommendedName>
        <fullName evidence="4">SD-repeat containing protein B domain-containing protein</fullName>
    </recommendedName>
</protein>
<feature type="chain" id="PRO_5002517383" description="SD-repeat containing protein B domain-containing protein" evidence="1">
    <location>
        <begin position="28"/>
        <end position="496"/>
    </location>
</feature>
<evidence type="ECO:0000256" key="1">
    <source>
        <dbReference type="SAM" id="SignalP"/>
    </source>
</evidence>
<proteinExistence type="predicted"/>